<evidence type="ECO:0000313" key="13">
    <source>
        <dbReference type="EMBL" id="CAI3955965.1"/>
    </source>
</evidence>
<evidence type="ECO:0000256" key="3">
    <source>
        <dbReference type="ARBA" id="ARBA00012293"/>
    </source>
</evidence>
<evidence type="ECO:0000259" key="12">
    <source>
        <dbReference type="PROSITE" id="PS51471"/>
    </source>
</evidence>
<reference evidence="13" key="1">
    <citation type="submission" date="2022-10" db="EMBL/GenBank/DDBJ databases">
        <authorList>
            <person name="Botero Cardona J."/>
        </authorList>
    </citation>
    <scope>NUCLEOTIDE SEQUENCE</scope>
    <source>
        <strain evidence="13">R-83534</strain>
    </source>
</reference>
<keyword evidence="13" id="KW-0223">Dioxygenase</keyword>
<protein>
    <recommendedName>
        <fullName evidence="5">2-oxoglutarate-dependent ethylene/succinate-forming enzyme</fullName>
        <ecNumber evidence="4">1.13.12.19</ecNumber>
        <ecNumber evidence="3">1.14.20.7</ecNumber>
    </recommendedName>
    <alternativeName>
        <fullName evidence="7">2-oxoglutarate dioxygenase (ethylene-forming)</fullName>
    </alternativeName>
    <alternativeName>
        <fullName evidence="8">2-oxoglutarate/L-arginine monooxygenase/decarboxylase (succinate-forming)</fullName>
    </alternativeName>
</protein>
<dbReference type="InterPro" id="IPR044861">
    <property type="entry name" value="IPNS-like_FE2OG_OXY"/>
</dbReference>
<dbReference type="InterPro" id="IPR005123">
    <property type="entry name" value="Oxoglu/Fe-dep_dioxygenase_dom"/>
</dbReference>
<keyword evidence="14" id="KW-1185">Reference proteome</keyword>
<dbReference type="GO" id="GO:0051213">
    <property type="term" value="F:dioxygenase activity"/>
    <property type="evidence" value="ECO:0007669"/>
    <property type="project" value="UniProtKB-KW"/>
</dbReference>
<dbReference type="PROSITE" id="PS51471">
    <property type="entry name" value="FE2OG_OXY"/>
    <property type="match status" value="1"/>
</dbReference>
<evidence type="ECO:0000256" key="4">
    <source>
        <dbReference type="ARBA" id="ARBA00012531"/>
    </source>
</evidence>
<dbReference type="Gene3D" id="2.60.120.330">
    <property type="entry name" value="B-lactam Antibiotic, Isopenicillin N Synthase, Chain"/>
    <property type="match status" value="1"/>
</dbReference>
<dbReference type="RefSeq" id="WP_282024632.1">
    <property type="nucleotide sequence ID" value="NZ_CAMXCH010000005.1"/>
</dbReference>
<keyword evidence="11" id="KW-0479">Metal-binding</keyword>
<dbReference type="InterPro" id="IPR026992">
    <property type="entry name" value="DIOX_N"/>
</dbReference>
<comment type="catalytic activity">
    <reaction evidence="10">
        <text>L-arginine + 2-oxoglutarate + O2 = guanidine + L-glutamate 5-semialdehyde + succinate + CO2</text>
        <dbReference type="Rhea" id="RHEA:31535"/>
        <dbReference type="ChEBI" id="CHEBI:15379"/>
        <dbReference type="ChEBI" id="CHEBI:16526"/>
        <dbReference type="ChEBI" id="CHEBI:16810"/>
        <dbReference type="ChEBI" id="CHEBI:30031"/>
        <dbReference type="ChEBI" id="CHEBI:30087"/>
        <dbReference type="ChEBI" id="CHEBI:32682"/>
        <dbReference type="ChEBI" id="CHEBI:58066"/>
        <dbReference type="EC" id="1.14.20.7"/>
    </reaction>
</comment>
<dbReference type="PRINTS" id="PR00682">
    <property type="entry name" value="IPNSYNTHASE"/>
</dbReference>
<comment type="cofactor">
    <cofactor evidence="1">
        <name>Fe(2+)</name>
        <dbReference type="ChEBI" id="CHEBI:29033"/>
    </cofactor>
</comment>
<dbReference type="Pfam" id="PF03171">
    <property type="entry name" value="2OG-FeII_Oxy"/>
    <property type="match status" value="1"/>
</dbReference>
<evidence type="ECO:0000256" key="8">
    <source>
        <dbReference type="ARBA" id="ARBA00031282"/>
    </source>
</evidence>
<dbReference type="Pfam" id="PF14226">
    <property type="entry name" value="DIOX_N"/>
    <property type="match status" value="1"/>
</dbReference>
<evidence type="ECO:0000256" key="10">
    <source>
        <dbReference type="ARBA" id="ARBA00049359"/>
    </source>
</evidence>
<dbReference type="PANTHER" id="PTHR47990">
    <property type="entry name" value="2-OXOGLUTARATE (2OG) AND FE(II)-DEPENDENT OXYGENASE SUPERFAMILY PROTEIN-RELATED"/>
    <property type="match status" value="1"/>
</dbReference>
<dbReference type="EC" id="1.14.20.7" evidence="3"/>
<dbReference type="InterPro" id="IPR027443">
    <property type="entry name" value="IPNS-like_sf"/>
</dbReference>
<keyword evidence="11" id="KW-0560">Oxidoreductase</keyword>
<keyword evidence="11" id="KW-0408">Iron</keyword>
<comment type="similarity">
    <text evidence="11">Belongs to the iron/ascorbate-dependent oxidoreductase family.</text>
</comment>
<name>A0ABM9HTS0_9PROT</name>
<dbReference type="InterPro" id="IPR050231">
    <property type="entry name" value="Iron_ascorbate_oxido_reductase"/>
</dbReference>
<dbReference type="EMBL" id="CAMXCH010000005">
    <property type="protein sequence ID" value="CAI3955965.1"/>
    <property type="molecule type" value="Genomic_DNA"/>
</dbReference>
<evidence type="ECO:0000256" key="7">
    <source>
        <dbReference type="ARBA" id="ARBA00031011"/>
    </source>
</evidence>
<proteinExistence type="inferred from homology"/>
<dbReference type="Proteomes" id="UP001154272">
    <property type="component" value="Unassembled WGS sequence"/>
</dbReference>
<comment type="pathway">
    <text evidence="2">Alkene biosynthesis; ethylene biosynthesis via 2-oxoglutarate.</text>
</comment>
<evidence type="ECO:0000313" key="14">
    <source>
        <dbReference type="Proteomes" id="UP001154272"/>
    </source>
</evidence>
<accession>A0ABM9HTS0</accession>
<evidence type="ECO:0000256" key="9">
    <source>
        <dbReference type="ARBA" id="ARBA00047725"/>
    </source>
</evidence>
<organism evidence="13 14">
    <name type="scientific">Commensalibacter papalotli</name>
    <name type="common">ex Botero et al. 2024</name>
    <dbReference type="NCBI Taxonomy" id="2972766"/>
    <lineage>
        <taxon>Bacteria</taxon>
        <taxon>Pseudomonadati</taxon>
        <taxon>Pseudomonadota</taxon>
        <taxon>Alphaproteobacteria</taxon>
        <taxon>Acetobacterales</taxon>
        <taxon>Acetobacteraceae</taxon>
    </lineage>
</organism>
<evidence type="ECO:0000256" key="5">
    <source>
        <dbReference type="ARBA" id="ARBA00019045"/>
    </source>
</evidence>
<evidence type="ECO:0000256" key="1">
    <source>
        <dbReference type="ARBA" id="ARBA00001954"/>
    </source>
</evidence>
<dbReference type="SUPFAM" id="SSF51197">
    <property type="entry name" value="Clavaminate synthase-like"/>
    <property type="match status" value="1"/>
</dbReference>
<comment type="caution">
    <text evidence="13">The sequence shown here is derived from an EMBL/GenBank/DDBJ whole genome shotgun (WGS) entry which is preliminary data.</text>
</comment>
<gene>
    <name evidence="13" type="ORF">R83534S58_LOCUS2006</name>
</gene>
<evidence type="ECO:0000256" key="2">
    <source>
        <dbReference type="ARBA" id="ARBA00004767"/>
    </source>
</evidence>
<sequence>MKEYVPVIDISDIYQNDKNKHLKIAEQVDYACRNSGFFCITGHHIPRDDIQKIKDLSRQFFNLSLKEKQTISILNNEIYRGYSSYELEQLDQENSIDYKEMFDMGYHLDSDHPEVQKKDPFRGPNIHPEILIPGWTQVFETHYKKMTELARVVFKIIALGLKLEEHFFNAMFYESLSTFRVIHYPGLPEQRNRVVCGAHTDYGILTILYQDNIGGLQVRNQENQWIDVPPIEGAFVMNIGDMMAMWTNDHYKSTSHRVLNTGHDRISMPFFTEPHPDQLIQCLPQCSDKQNPPKYPSVTCREWLLKRFKAAYNE</sequence>
<comment type="catalytic activity">
    <reaction evidence="9">
        <text>2-oxoglutarate + O2 + 2 H(+) = ethene + 3 CO2 + H2O</text>
        <dbReference type="Rhea" id="RHEA:31523"/>
        <dbReference type="ChEBI" id="CHEBI:15377"/>
        <dbReference type="ChEBI" id="CHEBI:15378"/>
        <dbReference type="ChEBI" id="CHEBI:15379"/>
        <dbReference type="ChEBI" id="CHEBI:16526"/>
        <dbReference type="ChEBI" id="CHEBI:16810"/>
        <dbReference type="ChEBI" id="CHEBI:18153"/>
        <dbReference type="EC" id="1.13.12.19"/>
    </reaction>
</comment>
<keyword evidence="6" id="KW-0266">Ethylene biosynthesis</keyword>
<evidence type="ECO:0000256" key="11">
    <source>
        <dbReference type="RuleBase" id="RU003682"/>
    </source>
</evidence>
<dbReference type="EC" id="1.13.12.19" evidence="4"/>
<evidence type="ECO:0000256" key="6">
    <source>
        <dbReference type="ARBA" id="ARBA00022666"/>
    </source>
</evidence>
<feature type="domain" description="Fe2OG dioxygenase" evidence="12">
    <location>
        <begin position="174"/>
        <end position="274"/>
    </location>
</feature>